<protein>
    <submittedName>
        <fullName evidence="1">Uncharacterized protein</fullName>
    </submittedName>
</protein>
<organism evidence="1 2">
    <name type="scientific">Lophium mytilinum</name>
    <dbReference type="NCBI Taxonomy" id="390894"/>
    <lineage>
        <taxon>Eukaryota</taxon>
        <taxon>Fungi</taxon>
        <taxon>Dikarya</taxon>
        <taxon>Ascomycota</taxon>
        <taxon>Pezizomycotina</taxon>
        <taxon>Dothideomycetes</taxon>
        <taxon>Pleosporomycetidae</taxon>
        <taxon>Mytilinidiales</taxon>
        <taxon>Mytilinidiaceae</taxon>
        <taxon>Lophium</taxon>
    </lineage>
</organism>
<dbReference type="PANTHER" id="PTHR42085:SF2">
    <property type="entry name" value="F-BOX DOMAIN-CONTAINING PROTEIN"/>
    <property type="match status" value="1"/>
</dbReference>
<dbReference type="Proteomes" id="UP000799750">
    <property type="component" value="Unassembled WGS sequence"/>
</dbReference>
<proteinExistence type="predicted"/>
<gene>
    <name evidence="1" type="ORF">BU16DRAFT_528928</name>
</gene>
<sequence>MVLHDSCLRWNANELFHAERNRIEKKWDGTFKKGWGGSEISKVLRSGDKTMPYGCRHGHLPVSILHSCRKFHDEDTDILCGENTFALASHDPWGLRHFSQLSHRTLAAIRFLHVFVMHSRVAISSISGKHCDYFRRCERMWQDACALLSMRCTPFQLDLGVECYVKDLRTAKVVSASLQRLQRVRNLRLKLGNHRNFPESSKEEMWRLLKSTVENLTRTSPTIHTNKRVSDASFPFLKLPVEVQLRVLSHTGLVFTNGVEKFHNISTDARGIRLAGFGMTEAMPNGCCWACNTSMPCCKCICNRGKLVQYSSTCVCNRNAAALFTISRHISDLAVETFHSRYKFYISARSVKRIWEAFTKIPPHHLCHMRFLLIDGYDSPEEADYGQWLLLISNIQNHGRFDLHIKIIFTYAFIWSQPLPTFCAALASPKFSRVSVLSTKYREIHEIMMDGTDLDYDDGRPSDPYQGRRQDYKNRDNFDLEFFDMKWGIWREAVIETIYGPPMTIDWNL</sequence>
<dbReference type="PANTHER" id="PTHR42085">
    <property type="entry name" value="F-BOX DOMAIN-CONTAINING PROTEIN"/>
    <property type="match status" value="1"/>
</dbReference>
<reference evidence="1" key="1">
    <citation type="journal article" date="2020" name="Stud. Mycol.">
        <title>101 Dothideomycetes genomes: a test case for predicting lifestyles and emergence of pathogens.</title>
        <authorList>
            <person name="Haridas S."/>
            <person name="Albert R."/>
            <person name="Binder M."/>
            <person name="Bloem J."/>
            <person name="Labutti K."/>
            <person name="Salamov A."/>
            <person name="Andreopoulos B."/>
            <person name="Baker S."/>
            <person name="Barry K."/>
            <person name="Bills G."/>
            <person name="Bluhm B."/>
            <person name="Cannon C."/>
            <person name="Castanera R."/>
            <person name="Culley D."/>
            <person name="Daum C."/>
            <person name="Ezra D."/>
            <person name="Gonzalez J."/>
            <person name="Henrissat B."/>
            <person name="Kuo A."/>
            <person name="Liang C."/>
            <person name="Lipzen A."/>
            <person name="Lutzoni F."/>
            <person name="Magnuson J."/>
            <person name="Mondo S."/>
            <person name="Nolan M."/>
            <person name="Ohm R."/>
            <person name="Pangilinan J."/>
            <person name="Park H.-J."/>
            <person name="Ramirez L."/>
            <person name="Alfaro M."/>
            <person name="Sun H."/>
            <person name="Tritt A."/>
            <person name="Yoshinaga Y."/>
            <person name="Zwiers L.-H."/>
            <person name="Turgeon B."/>
            <person name="Goodwin S."/>
            <person name="Spatafora J."/>
            <person name="Crous P."/>
            <person name="Grigoriev I."/>
        </authorList>
    </citation>
    <scope>NUCLEOTIDE SEQUENCE</scope>
    <source>
        <strain evidence="1">CBS 269.34</strain>
    </source>
</reference>
<dbReference type="InterPro" id="IPR038883">
    <property type="entry name" value="AN11006-like"/>
</dbReference>
<dbReference type="AlphaFoldDB" id="A0A6A6QK22"/>
<accession>A0A6A6QK22</accession>
<name>A0A6A6QK22_9PEZI</name>
<evidence type="ECO:0000313" key="2">
    <source>
        <dbReference type="Proteomes" id="UP000799750"/>
    </source>
</evidence>
<dbReference type="OrthoDB" id="2099276at2759"/>
<evidence type="ECO:0000313" key="1">
    <source>
        <dbReference type="EMBL" id="KAF2492572.1"/>
    </source>
</evidence>
<keyword evidence="2" id="KW-1185">Reference proteome</keyword>
<dbReference type="EMBL" id="MU004193">
    <property type="protein sequence ID" value="KAF2492572.1"/>
    <property type="molecule type" value="Genomic_DNA"/>
</dbReference>